<proteinExistence type="predicted"/>
<sequence length="58" mass="6887">MEGVYPTFPFLSFLFHFLLMIFVYFSFSPTDNYKKENEEVAEMEFTSFGMISCINEGY</sequence>
<reference evidence="2 3" key="1">
    <citation type="submission" date="2019-04" db="EMBL/GenBank/DDBJ databases">
        <title>Friends and foes A comparative genomics study of 23 Aspergillus species from section Flavi.</title>
        <authorList>
            <consortium name="DOE Joint Genome Institute"/>
            <person name="Kjaerbolling I."/>
            <person name="Vesth T."/>
            <person name="Frisvad J.C."/>
            <person name="Nybo J.L."/>
            <person name="Theobald S."/>
            <person name="Kildgaard S."/>
            <person name="Isbrandt T."/>
            <person name="Kuo A."/>
            <person name="Sato A."/>
            <person name="Lyhne E.K."/>
            <person name="Kogle M.E."/>
            <person name="Wiebenga A."/>
            <person name="Kun R.S."/>
            <person name="Lubbers R.J."/>
            <person name="Makela M.R."/>
            <person name="Barry K."/>
            <person name="Chovatia M."/>
            <person name="Clum A."/>
            <person name="Daum C."/>
            <person name="Haridas S."/>
            <person name="He G."/>
            <person name="LaButti K."/>
            <person name="Lipzen A."/>
            <person name="Mondo S."/>
            <person name="Riley R."/>
            <person name="Salamov A."/>
            <person name="Simmons B.A."/>
            <person name="Magnuson J.K."/>
            <person name="Henrissat B."/>
            <person name="Mortensen U.H."/>
            <person name="Larsen T.O."/>
            <person name="Devries R.P."/>
            <person name="Grigoriev I.V."/>
            <person name="Machida M."/>
            <person name="Baker S.E."/>
            <person name="Andersen M.R."/>
        </authorList>
    </citation>
    <scope>NUCLEOTIDE SEQUENCE [LARGE SCALE GENOMIC DNA]</scope>
    <source>
        <strain evidence="2 3">IBT 18842</strain>
    </source>
</reference>
<keyword evidence="1" id="KW-1133">Transmembrane helix</keyword>
<keyword evidence="1" id="KW-0472">Membrane</keyword>
<evidence type="ECO:0000313" key="2">
    <source>
        <dbReference type="EMBL" id="KAE8146495.1"/>
    </source>
</evidence>
<dbReference type="AlphaFoldDB" id="A0A5N6TJJ9"/>
<evidence type="ECO:0000313" key="3">
    <source>
        <dbReference type="Proteomes" id="UP000325780"/>
    </source>
</evidence>
<dbReference type="EMBL" id="ML742259">
    <property type="protein sequence ID" value="KAE8146495.1"/>
    <property type="molecule type" value="Genomic_DNA"/>
</dbReference>
<name>A0A5N6TJJ9_ASPAV</name>
<keyword evidence="3" id="KW-1185">Reference proteome</keyword>
<dbReference type="Proteomes" id="UP000325780">
    <property type="component" value="Unassembled WGS sequence"/>
</dbReference>
<evidence type="ECO:0000256" key="1">
    <source>
        <dbReference type="SAM" id="Phobius"/>
    </source>
</evidence>
<gene>
    <name evidence="2" type="ORF">BDV25DRAFT_162359</name>
</gene>
<accession>A0A5N6TJJ9</accession>
<feature type="transmembrane region" description="Helical" evidence="1">
    <location>
        <begin position="6"/>
        <end position="27"/>
    </location>
</feature>
<protein>
    <submittedName>
        <fullName evidence="2">Uncharacterized protein</fullName>
    </submittedName>
</protein>
<organism evidence="2 3">
    <name type="scientific">Aspergillus avenaceus</name>
    <dbReference type="NCBI Taxonomy" id="36643"/>
    <lineage>
        <taxon>Eukaryota</taxon>
        <taxon>Fungi</taxon>
        <taxon>Dikarya</taxon>
        <taxon>Ascomycota</taxon>
        <taxon>Pezizomycotina</taxon>
        <taxon>Eurotiomycetes</taxon>
        <taxon>Eurotiomycetidae</taxon>
        <taxon>Eurotiales</taxon>
        <taxon>Aspergillaceae</taxon>
        <taxon>Aspergillus</taxon>
        <taxon>Aspergillus subgen. Circumdati</taxon>
    </lineage>
</organism>
<keyword evidence="1" id="KW-0812">Transmembrane</keyword>